<name>A0A843YTK8_LEUME</name>
<dbReference type="Gene3D" id="1.10.8.60">
    <property type="match status" value="2"/>
</dbReference>
<keyword evidence="1" id="KW-0067">ATP-binding</keyword>
<dbReference type="Proteomes" id="UP000469952">
    <property type="component" value="Unassembled WGS sequence"/>
</dbReference>
<dbReference type="InterPro" id="IPR028299">
    <property type="entry name" value="ClpA/B_CS2"/>
</dbReference>
<gene>
    <name evidence="3" type="ORF">GFV13_00505</name>
</gene>
<keyword evidence="1" id="KW-0143">Chaperone</keyword>
<dbReference type="CDD" id="cd00009">
    <property type="entry name" value="AAA"/>
    <property type="match status" value="1"/>
</dbReference>
<dbReference type="Pfam" id="PF10431">
    <property type="entry name" value="ClpB_D2-small"/>
    <property type="match status" value="1"/>
</dbReference>
<dbReference type="InterPro" id="IPR041546">
    <property type="entry name" value="ClpA/ClpB_AAA_lid"/>
</dbReference>
<dbReference type="PROSITE" id="PS50151">
    <property type="entry name" value="UVR"/>
    <property type="match status" value="1"/>
</dbReference>
<dbReference type="Pfam" id="PF07724">
    <property type="entry name" value="AAA_2"/>
    <property type="match status" value="1"/>
</dbReference>
<dbReference type="RefSeq" id="WP_042252775.1">
    <property type="nucleotide sequence ID" value="NZ_AP017936.1"/>
</dbReference>
<dbReference type="PANTHER" id="PTHR11638">
    <property type="entry name" value="ATP-DEPENDENT CLP PROTEASE"/>
    <property type="match status" value="1"/>
</dbReference>
<reference evidence="3 4" key="1">
    <citation type="submission" date="2019-10" db="EMBL/GenBank/DDBJ databases">
        <title>WGS of Leuconostoc mesenteroides.</title>
        <authorList>
            <person name="Melo Bolivar J."/>
            <person name="Marino-Ramirez L."/>
            <person name="Villamil Diaz L.M."/>
        </authorList>
    </citation>
    <scope>NUCLEOTIDE SEQUENCE [LARGE SCALE GENOMIC DNA]</scope>
    <source>
        <strain evidence="3 4">M11</strain>
    </source>
</reference>
<dbReference type="SUPFAM" id="SSF52540">
    <property type="entry name" value="P-loop containing nucleoside triphosphate hydrolases"/>
    <property type="match status" value="2"/>
</dbReference>
<dbReference type="Gene3D" id="4.10.860.10">
    <property type="entry name" value="UVR domain"/>
    <property type="match status" value="1"/>
</dbReference>
<dbReference type="InterPro" id="IPR050130">
    <property type="entry name" value="ClpA_ClpB"/>
</dbReference>
<dbReference type="Pfam" id="PF00004">
    <property type="entry name" value="AAA"/>
    <property type="match status" value="1"/>
</dbReference>
<dbReference type="InterPro" id="IPR003593">
    <property type="entry name" value="AAA+_ATPase"/>
</dbReference>
<keyword evidence="1" id="KW-0547">Nucleotide-binding</keyword>
<dbReference type="PROSITE" id="PS00871">
    <property type="entry name" value="CLPAB_2"/>
    <property type="match status" value="1"/>
</dbReference>
<protein>
    <submittedName>
        <fullName evidence="3">AAA domain-containing protein</fullName>
    </submittedName>
</protein>
<organism evidence="3 4">
    <name type="scientific">Leuconostoc mesenteroides</name>
    <dbReference type="NCBI Taxonomy" id="1245"/>
    <lineage>
        <taxon>Bacteria</taxon>
        <taxon>Bacillati</taxon>
        <taxon>Bacillota</taxon>
        <taxon>Bacilli</taxon>
        <taxon>Lactobacillales</taxon>
        <taxon>Lactobacillaceae</taxon>
        <taxon>Leuconostoc</taxon>
    </lineage>
</organism>
<dbReference type="Gene3D" id="3.40.50.300">
    <property type="entry name" value="P-loop containing nucleotide triphosphate hydrolases"/>
    <property type="match status" value="2"/>
</dbReference>
<dbReference type="InterPro" id="IPR027417">
    <property type="entry name" value="P-loop_NTPase"/>
</dbReference>
<evidence type="ECO:0000313" key="3">
    <source>
        <dbReference type="EMBL" id="MQR25782.1"/>
    </source>
</evidence>
<dbReference type="PROSITE" id="PS00870">
    <property type="entry name" value="CLPAB_1"/>
    <property type="match status" value="1"/>
</dbReference>
<evidence type="ECO:0000256" key="2">
    <source>
        <dbReference type="SAM" id="MobiDB-lite"/>
    </source>
</evidence>
<dbReference type="EMBL" id="WIPA01000001">
    <property type="protein sequence ID" value="MQR25782.1"/>
    <property type="molecule type" value="Genomic_DNA"/>
</dbReference>
<feature type="region of interest" description="Disordered" evidence="2">
    <location>
        <begin position="23"/>
        <end position="43"/>
    </location>
</feature>
<dbReference type="SMART" id="SM00382">
    <property type="entry name" value="AAA"/>
    <property type="match status" value="2"/>
</dbReference>
<dbReference type="GO" id="GO:0005737">
    <property type="term" value="C:cytoplasm"/>
    <property type="evidence" value="ECO:0007669"/>
    <property type="project" value="TreeGrafter"/>
</dbReference>
<dbReference type="InterPro" id="IPR019489">
    <property type="entry name" value="Clp_ATPase_C"/>
</dbReference>
<evidence type="ECO:0000256" key="1">
    <source>
        <dbReference type="RuleBase" id="RU004432"/>
    </source>
</evidence>
<dbReference type="GO" id="GO:0016887">
    <property type="term" value="F:ATP hydrolysis activity"/>
    <property type="evidence" value="ECO:0007669"/>
    <property type="project" value="InterPro"/>
</dbReference>
<sequence length="684" mass="76766">MAQQDSFGFGNLDEMFRAMNEQMAQAQGQQNTQAQKNNNGNKKRRLLDEFGINLTKQARDGKLDPVIGRDNEVARTIEILNRRTKNNPVLIGEPGVGKTAIVEGLAQAIVAGKVPEKLQHKEVIRLEMSALVQGTSMRGQFEARMRELMKEVTNSDDVILFIDEIHEIMGAGNAEGGMDAGNILKPALARGEFQLIGATTLNEYRKIEKDGAIARRFQPVQVEEPSKEETITILEGISERYEKYHYVTFSDSALQAAVELSDRYIPERFLPDKAIDLLDEAGSRKNLTMKVADPKTIQVNIEAADKLKQEAIDKEDFEKASYWRDQVNQLESQKAQVEAHPEMSKPQTVTEQDILKIVEDKTDIPVGALKENEANQLKDLDKNLSKHVIGQDEAVEKLAKAIRRNRIGLTKSGRPIGSFLFVGPTGVGKTETAKQLAKEMFGSKDAMIRFDMSEYMEKHTVSKMIGAPAGYVGYEEAGQLTEQVRRRPYSLVLFDEVEKAHPDVMNMFLQILDDGRLTDAQGHIVSFKDTVIIMTSNAGSTDTGNTPVGFAQVDQQNRLMQRLENYFRPEFLNRLDDIIDFQPLSQDHLLKIVDLLLTDMNDNLSDNDLHIDLSTAAKQKLVELGYDPAMGARPLRRVMQDKIADGIADFYLEHPDVHHLQADIVHNEFVISEVKPEPVTVNKI</sequence>
<comment type="similarity">
    <text evidence="1">Belongs to the ClpA/ClpB family.</text>
</comment>
<dbReference type="FunFam" id="3.40.50.300:FF:000025">
    <property type="entry name" value="ATP-dependent Clp protease subunit"/>
    <property type="match status" value="1"/>
</dbReference>
<dbReference type="PANTHER" id="PTHR11638:SF175">
    <property type="entry name" value="ATP-DEPENDENT CLP PROTEASE, ATP-BINDING SUBUNIT CLPC"/>
    <property type="match status" value="1"/>
</dbReference>
<dbReference type="PRINTS" id="PR00300">
    <property type="entry name" value="CLPPROTEASEA"/>
</dbReference>
<dbReference type="AlphaFoldDB" id="A0A843YTK8"/>
<dbReference type="InterPro" id="IPR001270">
    <property type="entry name" value="ClpA/B"/>
</dbReference>
<dbReference type="InterPro" id="IPR018368">
    <property type="entry name" value="ClpA/B_CS1"/>
</dbReference>
<proteinExistence type="inferred from homology"/>
<dbReference type="CDD" id="cd19499">
    <property type="entry name" value="RecA-like_ClpB_Hsp104-like"/>
    <property type="match status" value="1"/>
</dbReference>
<accession>A0A843YTK8</accession>
<dbReference type="SMART" id="SM01086">
    <property type="entry name" value="ClpB_D2-small"/>
    <property type="match status" value="1"/>
</dbReference>
<dbReference type="GO" id="GO:0005524">
    <property type="term" value="F:ATP binding"/>
    <property type="evidence" value="ECO:0007669"/>
    <property type="project" value="UniProtKB-KW"/>
</dbReference>
<dbReference type="GO" id="GO:0034605">
    <property type="term" value="P:cellular response to heat"/>
    <property type="evidence" value="ECO:0007669"/>
    <property type="project" value="TreeGrafter"/>
</dbReference>
<dbReference type="FunFam" id="3.40.50.300:FF:000010">
    <property type="entry name" value="Chaperone clpB 1, putative"/>
    <property type="match status" value="1"/>
</dbReference>
<dbReference type="InterPro" id="IPR001943">
    <property type="entry name" value="UVR_dom"/>
</dbReference>
<comment type="caution">
    <text evidence="3">The sequence shown here is derived from an EMBL/GenBank/DDBJ whole genome shotgun (WGS) entry which is preliminary data.</text>
</comment>
<dbReference type="InterPro" id="IPR003959">
    <property type="entry name" value="ATPase_AAA_core"/>
</dbReference>
<evidence type="ECO:0000313" key="4">
    <source>
        <dbReference type="Proteomes" id="UP000469952"/>
    </source>
</evidence>
<feature type="compositionally biased region" description="Low complexity" evidence="2">
    <location>
        <begin position="23"/>
        <end position="40"/>
    </location>
</feature>
<dbReference type="Pfam" id="PF17871">
    <property type="entry name" value="AAA_lid_9"/>
    <property type="match status" value="1"/>
</dbReference>